<accession>A0ABY5RXG7</accession>
<organism evidence="1 2">
    <name type="scientific">Microvirga terrae</name>
    <dbReference type="NCBI Taxonomy" id="2740529"/>
    <lineage>
        <taxon>Bacteria</taxon>
        <taxon>Pseudomonadati</taxon>
        <taxon>Pseudomonadota</taxon>
        <taxon>Alphaproteobacteria</taxon>
        <taxon>Hyphomicrobiales</taxon>
        <taxon>Methylobacteriaceae</taxon>
        <taxon>Microvirga</taxon>
    </lineage>
</organism>
<gene>
    <name evidence="1" type="ORF">HPT29_011135</name>
</gene>
<proteinExistence type="predicted"/>
<dbReference type="Gene3D" id="3.60.15.10">
    <property type="entry name" value="Ribonuclease Z/Hydroxyacylglutathione hydrolase-like"/>
    <property type="match status" value="1"/>
</dbReference>
<sequence>MSLRPHFHGAARTVTGSCWRRRRAAFWSTAACSKVSKEESNLNSNHFPFRAAGIGALCLTHAHIDHSGLVPKLVKAGFGGLPTQRAGGI</sequence>
<dbReference type="SUPFAM" id="SSF56281">
    <property type="entry name" value="Metallo-hydrolase/oxidoreductase"/>
    <property type="match status" value="1"/>
</dbReference>
<evidence type="ECO:0000313" key="1">
    <source>
        <dbReference type="EMBL" id="UVF21629.1"/>
    </source>
</evidence>
<evidence type="ECO:0000313" key="2">
    <source>
        <dbReference type="Proteomes" id="UP001017257"/>
    </source>
</evidence>
<dbReference type="EMBL" id="CP102845">
    <property type="protein sequence ID" value="UVF21629.1"/>
    <property type="molecule type" value="Genomic_DNA"/>
</dbReference>
<dbReference type="InterPro" id="IPR036866">
    <property type="entry name" value="RibonucZ/Hydroxyglut_hydro"/>
</dbReference>
<reference evidence="1" key="1">
    <citation type="submission" date="2022-08" db="EMBL/GenBank/DDBJ databases">
        <title>Microvirga terrae sp. nov., isolated from soil.</title>
        <authorList>
            <person name="Kim K.H."/>
            <person name="Seo Y.L."/>
            <person name="Kim J.M."/>
            <person name="Lee J.K."/>
            <person name="Han D.M."/>
            <person name="Jeon C.O."/>
        </authorList>
    </citation>
    <scope>NUCLEOTIDE SEQUENCE</scope>
    <source>
        <strain evidence="1">R24</strain>
    </source>
</reference>
<protein>
    <submittedName>
        <fullName evidence="1">MBL fold metallo-hydrolase</fullName>
    </submittedName>
</protein>
<keyword evidence="2" id="KW-1185">Reference proteome</keyword>
<name>A0ABY5RXG7_9HYPH</name>
<dbReference type="Proteomes" id="UP001017257">
    <property type="component" value="Chromosome"/>
</dbReference>